<sequence length="81" mass="8867">MRVLRLGLLLALASGFAAICIYITGLSDPSVYRSYHLTDEEAESLLSLHDSFQKCVALNHLVLGSIPDWCVRTGKTFVGRG</sequence>
<gene>
    <name evidence="1" type="ORF">L195_g047891</name>
</gene>
<comment type="caution">
    <text evidence="1">The sequence shown here is derived from an EMBL/GenBank/DDBJ whole genome shotgun (WGS) entry which is preliminary data.</text>
</comment>
<evidence type="ECO:0000313" key="1">
    <source>
        <dbReference type="EMBL" id="PNX91757.1"/>
    </source>
</evidence>
<reference evidence="1 2" key="2">
    <citation type="journal article" date="2017" name="Front. Plant Sci.">
        <title>Gene Classification and Mining of Molecular Markers Useful in Red Clover (Trifolium pratense) Breeding.</title>
        <authorList>
            <person name="Istvanek J."/>
            <person name="Dluhosova J."/>
            <person name="Dluhos P."/>
            <person name="Patkova L."/>
            <person name="Nedelnik J."/>
            <person name="Repkova J."/>
        </authorList>
    </citation>
    <scope>NUCLEOTIDE SEQUENCE [LARGE SCALE GENOMIC DNA]</scope>
    <source>
        <strain evidence="2">cv. Tatra</strain>
        <tissue evidence="1">Young leaves</tissue>
    </source>
</reference>
<accession>A0A2K3MLS2</accession>
<keyword evidence="1" id="KW-0808">Transferase</keyword>
<keyword evidence="1" id="KW-0328">Glycosyltransferase</keyword>
<reference evidence="1 2" key="1">
    <citation type="journal article" date="2014" name="Am. J. Bot.">
        <title>Genome assembly and annotation for red clover (Trifolium pratense; Fabaceae).</title>
        <authorList>
            <person name="Istvanek J."/>
            <person name="Jaros M."/>
            <person name="Krenek A."/>
            <person name="Repkova J."/>
        </authorList>
    </citation>
    <scope>NUCLEOTIDE SEQUENCE [LARGE SCALE GENOMIC DNA]</scope>
    <source>
        <strain evidence="2">cv. Tatra</strain>
        <tissue evidence="1">Young leaves</tissue>
    </source>
</reference>
<dbReference type="AlphaFoldDB" id="A0A2K3MLS2"/>
<organism evidence="1 2">
    <name type="scientific">Trifolium pratense</name>
    <name type="common">Red clover</name>
    <dbReference type="NCBI Taxonomy" id="57577"/>
    <lineage>
        <taxon>Eukaryota</taxon>
        <taxon>Viridiplantae</taxon>
        <taxon>Streptophyta</taxon>
        <taxon>Embryophyta</taxon>
        <taxon>Tracheophyta</taxon>
        <taxon>Spermatophyta</taxon>
        <taxon>Magnoliopsida</taxon>
        <taxon>eudicotyledons</taxon>
        <taxon>Gunneridae</taxon>
        <taxon>Pentapetalae</taxon>
        <taxon>rosids</taxon>
        <taxon>fabids</taxon>
        <taxon>Fabales</taxon>
        <taxon>Fabaceae</taxon>
        <taxon>Papilionoideae</taxon>
        <taxon>50 kb inversion clade</taxon>
        <taxon>NPAAA clade</taxon>
        <taxon>Hologalegina</taxon>
        <taxon>IRL clade</taxon>
        <taxon>Trifolieae</taxon>
        <taxon>Trifolium</taxon>
    </lineage>
</organism>
<name>A0A2K3MLS2_TRIPR</name>
<proteinExistence type="predicted"/>
<dbReference type="Proteomes" id="UP000236291">
    <property type="component" value="Unassembled WGS sequence"/>
</dbReference>
<evidence type="ECO:0000313" key="2">
    <source>
        <dbReference type="Proteomes" id="UP000236291"/>
    </source>
</evidence>
<dbReference type="EMBL" id="ASHM01067342">
    <property type="protein sequence ID" value="PNX91757.1"/>
    <property type="molecule type" value="Genomic_DNA"/>
</dbReference>
<dbReference type="ExpressionAtlas" id="A0A2K3MLS2">
    <property type="expression patterns" value="baseline"/>
</dbReference>
<dbReference type="GO" id="GO:0016757">
    <property type="term" value="F:glycosyltransferase activity"/>
    <property type="evidence" value="ECO:0007669"/>
    <property type="project" value="UniProtKB-KW"/>
</dbReference>
<protein>
    <submittedName>
        <fullName evidence="1">Sialyltransferase-like protein</fullName>
    </submittedName>
</protein>
<dbReference type="STRING" id="57577.A0A2K3MLS2"/>